<dbReference type="GO" id="GO:0003735">
    <property type="term" value="F:structural constituent of ribosome"/>
    <property type="evidence" value="ECO:0007669"/>
    <property type="project" value="InterPro"/>
</dbReference>
<geneLocation type="mitochondrion" evidence="5"/>
<dbReference type="SUPFAM" id="SSF54686">
    <property type="entry name" value="Ribosomal protein L16p/L10e"/>
    <property type="match status" value="1"/>
</dbReference>
<dbReference type="InterPro" id="IPR000114">
    <property type="entry name" value="Ribosomal_uL16_bact-type"/>
</dbReference>
<evidence type="ECO:0000256" key="3">
    <source>
        <dbReference type="ARBA" id="ARBA00023274"/>
    </source>
</evidence>
<keyword evidence="3 4" id="KW-0687">Ribonucleoprotein</keyword>
<dbReference type="PANTHER" id="PTHR12220:SF13">
    <property type="entry name" value="LARGE RIBOSOMAL SUBUNIT PROTEIN UL16M"/>
    <property type="match status" value="1"/>
</dbReference>
<dbReference type="GO" id="GO:0006412">
    <property type="term" value="P:translation"/>
    <property type="evidence" value="ECO:0007669"/>
    <property type="project" value="InterPro"/>
</dbReference>
<dbReference type="GO" id="GO:1990904">
    <property type="term" value="C:ribonucleoprotein complex"/>
    <property type="evidence" value="ECO:0007669"/>
    <property type="project" value="UniProtKB-KW"/>
</dbReference>
<keyword evidence="5" id="KW-0496">Mitochondrion</keyword>
<gene>
    <name evidence="5" type="primary">rpl16</name>
</gene>
<accession>A0A2U9GI04</accession>
<dbReference type="GeneID" id="36957404"/>
<organism evidence="5">
    <name type="scientific">Eunotia naegelii</name>
    <dbReference type="NCBI Taxonomy" id="1458866"/>
    <lineage>
        <taxon>Eukaryota</taxon>
        <taxon>Sar</taxon>
        <taxon>Stramenopiles</taxon>
        <taxon>Ochrophyta</taxon>
        <taxon>Bacillariophyta</taxon>
        <taxon>Bacillariophyceae</taxon>
        <taxon>Eunotiophycidae</taxon>
        <taxon>Eunotiales</taxon>
        <taxon>Eunotiaceae</taxon>
        <taxon>Eunotia</taxon>
    </lineage>
</organism>
<dbReference type="InterPro" id="IPR020798">
    <property type="entry name" value="Ribosomal_uL16_CS"/>
</dbReference>
<dbReference type="PRINTS" id="PR00060">
    <property type="entry name" value="RIBOSOMALL16"/>
</dbReference>
<keyword evidence="2 4" id="KW-0689">Ribosomal protein</keyword>
<evidence type="ECO:0000256" key="2">
    <source>
        <dbReference type="ARBA" id="ARBA00022980"/>
    </source>
</evidence>
<name>A0A2U9GI04_9STRA</name>
<dbReference type="InterPro" id="IPR016180">
    <property type="entry name" value="Ribosomal_uL16_dom"/>
</dbReference>
<reference evidence="5" key="1">
    <citation type="journal article" date="2018" name="Genome Biol. Evol.">
        <title>Recurrent loss, horizontal transfer, and the obscure origins of mitochondrial introns in diatoms (Bacillariophyta).</title>
        <authorList>
            <person name="Guillory W.X."/>
            <person name="Onyshchenko A."/>
            <person name="Ruck E.C."/>
            <person name="Parks M."/>
            <person name="Nakov T."/>
            <person name="Wickett N.J."/>
            <person name="Alverson A.J."/>
        </authorList>
    </citation>
    <scope>NUCLEOTIDE SEQUENCE</scope>
    <source>
        <strain evidence="5">UTEX FD354</strain>
    </source>
</reference>
<evidence type="ECO:0000256" key="4">
    <source>
        <dbReference type="RuleBase" id="RU004413"/>
    </source>
</evidence>
<dbReference type="GO" id="GO:0005840">
    <property type="term" value="C:ribosome"/>
    <property type="evidence" value="ECO:0007669"/>
    <property type="project" value="UniProtKB-KW"/>
</dbReference>
<comment type="similarity">
    <text evidence="1 4">Belongs to the universal ribosomal protein uL16 family.</text>
</comment>
<dbReference type="CDD" id="cd01433">
    <property type="entry name" value="Ribosomal_L16_L10e"/>
    <property type="match status" value="1"/>
</dbReference>
<dbReference type="GO" id="GO:0019843">
    <property type="term" value="F:rRNA binding"/>
    <property type="evidence" value="ECO:0007669"/>
    <property type="project" value="InterPro"/>
</dbReference>
<dbReference type="NCBIfam" id="TIGR01164">
    <property type="entry name" value="rplP_bact"/>
    <property type="match status" value="1"/>
</dbReference>
<dbReference type="Pfam" id="PF00252">
    <property type="entry name" value="Ribosomal_L16"/>
    <property type="match status" value="1"/>
</dbReference>
<dbReference type="Gene3D" id="3.90.1170.10">
    <property type="entry name" value="Ribosomal protein L10e/L16"/>
    <property type="match status" value="1"/>
</dbReference>
<dbReference type="RefSeq" id="YP_009495461.1">
    <property type="nucleotide sequence ID" value="NC_037987.1"/>
</dbReference>
<sequence>MEKINFITFIMFLQPKNLKKLKKTRKGKIRKLEFKSNNLKFGIIGIKAATSGIITARQIEAARQAIARKTKRKGKIWIRVFPDLPITSKPKEARMGKGKGSISLWAARVRGGTVLFEICGIKESVASDALRLGGNKLPVKTSLFK</sequence>
<dbReference type="InterPro" id="IPR036920">
    <property type="entry name" value="Ribosomal_uL16_sf"/>
</dbReference>
<evidence type="ECO:0000256" key="1">
    <source>
        <dbReference type="ARBA" id="ARBA00008931"/>
    </source>
</evidence>
<dbReference type="PANTHER" id="PTHR12220">
    <property type="entry name" value="50S/60S RIBOSOMAL PROTEIN L16"/>
    <property type="match status" value="1"/>
</dbReference>
<dbReference type="AlphaFoldDB" id="A0A2U9GI04"/>
<protein>
    <submittedName>
        <fullName evidence="5">Ribosomal protein L16</fullName>
    </submittedName>
</protein>
<proteinExistence type="inferred from homology"/>
<dbReference type="PROSITE" id="PS00701">
    <property type="entry name" value="RIBOSOMAL_L16_2"/>
    <property type="match status" value="1"/>
</dbReference>
<dbReference type="EMBL" id="MG271846">
    <property type="protein sequence ID" value="AWQ64108.1"/>
    <property type="molecule type" value="Genomic_DNA"/>
</dbReference>
<dbReference type="PROSITE" id="PS00586">
    <property type="entry name" value="RIBOSOMAL_L16_1"/>
    <property type="match status" value="1"/>
</dbReference>
<evidence type="ECO:0000313" key="5">
    <source>
        <dbReference type="EMBL" id="AWQ64108.1"/>
    </source>
</evidence>
<dbReference type="InterPro" id="IPR047873">
    <property type="entry name" value="Ribosomal_uL16"/>
</dbReference>